<dbReference type="Proteomes" id="UP000699042">
    <property type="component" value="Unassembled WGS sequence"/>
</dbReference>
<protein>
    <submittedName>
        <fullName evidence="1">Uncharacterized protein</fullName>
    </submittedName>
</protein>
<comment type="caution">
    <text evidence="1">The sequence shown here is derived from an EMBL/GenBank/DDBJ whole genome shotgun (WGS) entry which is preliminary data.</text>
</comment>
<evidence type="ECO:0000313" key="2">
    <source>
        <dbReference type="Proteomes" id="UP000699042"/>
    </source>
</evidence>
<dbReference type="EMBL" id="JAESDN010000001">
    <property type="protein sequence ID" value="KAG7057362.1"/>
    <property type="molecule type" value="Genomic_DNA"/>
</dbReference>
<organism evidence="1 2">
    <name type="scientific">Colletotrichum scovillei</name>
    <dbReference type="NCBI Taxonomy" id="1209932"/>
    <lineage>
        <taxon>Eukaryota</taxon>
        <taxon>Fungi</taxon>
        <taxon>Dikarya</taxon>
        <taxon>Ascomycota</taxon>
        <taxon>Pezizomycotina</taxon>
        <taxon>Sordariomycetes</taxon>
        <taxon>Hypocreomycetidae</taxon>
        <taxon>Glomerellales</taxon>
        <taxon>Glomerellaceae</taxon>
        <taxon>Colletotrichum</taxon>
        <taxon>Colletotrichum acutatum species complex</taxon>
    </lineage>
</organism>
<reference evidence="1" key="1">
    <citation type="submission" date="2021-05" db="EMBL/GenBank/DDBJ databases">
        <title>Comparative genomics of three Colletotrichum scovillei strains and genetic complementation revealed genes involved fungal growth and virulence on chili pepper.</title>
        <authorList>
            <person name="Hsieh D.-K."/>
            <person name="Chuang S.-C."/>
            <person name="Chen C.-Y."/>
            <person name="Chao Y.-T."/>
            <person name="Lu M.-Y.J."/>
            <person name="Lee M.-H."/>
            <person name="Shih M.-C."/>
        </authorList>
    </citation>
    <scope>NUCLEOTIDE SEQUENCE</scope>
    <source>
        <strain evidence="1">Coll-153</strain>
    </source>
</reference>
<gene>
    <name evidence="1" type="ORF">JMJ77_004751</name>
</gene>
<name>A0A9P7RI73_9PEZI</name>
<evidence type="ECO:0000313" key="1">
    <source>
        <dbReference type="EMBL" id="KAG7057362.1"/>
    </source>
</evidence>
<keyword evidence="2" id="KW-1185">Reference proteome</keyword>
<sequence length="99" mass="10840">MICEDSASDYSGATEVACTHPLLLAMFVKRLPKIKRESRVPAAHSGLTALSTMFSFQRGGTPADHCREIYILPHEHNLISGRCIFPSISNVSIARLQLG</sequence>
<proteinExistence type="predicted"/>
<dbReference type="AlphaFoldDB" id="A0A9P7RI73"/>
<accession>A0A9P7RI73</accession>